<protein>
    <submittedName>
        <fullName evidence="2">GAF domain-containing protein</fullName>
    </submittedName>
</protein>
<feature type="domain" description="GAF" evidence="1">
    <location>
        <begin position="94"/>
        <end position="239"/>
    </location>
</feature>
<dbReference type="RefSeq" id="WP_151128910.1">
    <property type="nucleotide sequence ID" value="NZ_VZQZ01000008.1"/>
</dbReference>
<proteinExistence type="predicted"/>
<dbReference type="InterPro" id="IPR029016">
    <property type="entry name" value="GAF-like_dom_sf"/>
</dbReference>
<comment type="caution">
    <text evidence="2">The sequence shown here is derived from an EMBL/GenBank/DDBJ whole genome shotgun (WGS) entry which is preliminary data.</text>
</comment>
<evidence type="ECO:0000313" key="3">
    <source>
        <dbReference type="Proteomes" id="UP000420562"/>
    </source>
</evidence>
<dbReference type="Pfam" id="PF13185">
    <property type="entry name" value="GAF_2"/>
    <property type="match status" value="1"/>
</dbReference>
<dbReference type="Gene3D" id="3.30.450.40">
    <property type="match status" value="1"/>
</dbReference>
<dbReference type="SMART" id="SM00065">
    <property type="entry name" value="GAF"/>
    <property type="match status" value="1"/>
</dbReference>
<organism evidence="2 3">
    <name type="scientific">Oryzomonas japonica</name>
    <dbReference type="NCBI Taxonomy" id="2603858"/>
    <lineage>
        <taxon>Bacteria</taxon>
        <taxon>Pseudomonadati</taxon>
        <taxon>Thermodesulfobacteriota</taxon>
        <taxon>Desulfuromonadia</taxon>
        <taxon>Geobacterales</taxon>
        <taxon>Geobacteraceae</taxon>
        <taxon>Oryzomonas</taxon>
    </lineage>
</organism>
<evidence type="ECO:0000259" key="1">
    <source>
        <dbReference type="SMART" id="SM00065"/>
    </source>
</evidence>
<gene>
    <name evidence="2" type="ORF">F6V25_12595</name>
</gene>
<dbReference type="SUPFAM" id="SSF55781">
    <property type="entry name" value="GAF domain-like"/>
    <property type="match status" value="1"/>
</dbReference>
<dbReference type="AlphaFoldDB" id="A0A7J4ZNK0"/>
<dbReference type="InterPro" id="IPR003018">
    <property type="entry name" value="GAF"/>
</dbReference>
<name>A0A7J4ZNK0_9BACT</name>
<dbReference type="EMBL" id="VZQZ01000008">
    <property type="protein sequence ID" value="KAB0664376.1"/>
    <property type="molecule type" value="Genomic_DNA"/>
</dbReference>
<accession>A0A7J4ZNK0</accession>
<evidence type="ECO:0000313" key="2">
    <source>
        <dbReference type="EMBL" id="KAB0664376.1"/>
    </source>
</evidence>
<sequence>MQIAARCRKCGKVMSSQRIDNYRVKMTCSCGFSDFRTQTEKVKTVNPFYHKANFTPYVESEKGKMVLTMQRANREHMEIISLEEISMLVSSDFELSEVLHMVATKLAVQLHASVCNIYLMEGGELVLKATYGYEQEKIGMIRLKIGEGITGTVAKEMQPINLSRASQDPRYKVFPELNEEKYNSMLSFPITDKKDVYGVINLQTTSMRSFPEDEIYFVSIIANLILSAIKLRQKIASAKNGEKKSPIS</sequence>
<dbReference type="Proteomes" id="UP000420562">
    <property type="component" value="Unassembled WGS sequence"/>
</dbReference>
<reference evidence="2 3" key="1">
    <citation type="submission" date="2019-09" db="EMBL/GenBank/DDBJ databases">
        <title>Geobacter sp. Red96, a novel strain isolated from paddy soil.</title>
        <authorList>
            <person name="Xu Z."/>
            <person name="Masuda Y."/>
            <person name="Itoh H."/>
            <person name="Senoo K."/>
        </authorList>
    </citation>
    <scope>NUCLEOTIDE SEQUENCE [LARGE SCALE GENOMIC DNA]</scope>
    <source>
        <strain evidence="2 3">Red96</strain>
    </source>
</reference>
<keyword evidence="3" id="KW-1185">Reference proteome</keyword>